<dbReference type="InterPro" id="IPR051706">
    <property type="entry name" value="Glycosyltransferase_domain"/>
</dbReference>
<dbReference type="Pfam" id="PF04488">
    <property type="entry name" value="Gly_transf_sug"/>
    <property type="match status" value="1"/>
</dbReference>
<dbReference type="GO" id="GO:0000030">
    <property type="term" value="F:mannosyltransferase activity"/>
    <property type="evidence" value="ECO:0007669"/>
    <property type="project" value="TreeGrafter"/>
</dbReference>
<proteinExistence type="predicted"/>
<dbReference type="InterPro" id="IPR007577">
    <property type="entry name" value="GlycoTrfase_DXD_sugar-bd_CS"/>
</dbReference>
<dbReference type="SUPFAM" id="SSF53448">
    <property type="entry name" value="Nucleotide-diphospho-sugar transferases"/>
    <property type="match status" value="1"/>
</dbReference>
<evidence type="ECO:0000313" key="3">
    <source>
        <dbReference type="Proteomes" id="UP000260943"/>
    </source>
</evidence>
<protein>
    <submittedName>
        <fullName evidence="2">Glycosyl transferase</fullName>
    </submittedName>
</protein>
<keyword evidence="1 2" id="KW-0808">Transferase</keyword>
<dbReference type="GO" id="GO:0016020">
    <property type="term" value="C:membrane"/>
    <property type="evidence" value="ECO:0007669"/>
    <property type="project" value="GOC"/>
</dbReference>
<evidence type="ECO:0000313" key="2">
    <source>
        <dbReference type="EMBL" id="RGL11742.1"/>
    </source>
</evidence>
<dbReference type="Proteomes" id="UP000260943">
    <property type="component" value="Unassembled WGS sequence"/>
</dbReference>
<dbReference type="Gene3D" id="3.90.550.20">
    <property type="match status" value="1"/>
</dbReference>
<accession>A0A3E4QX16</accession>
<evidence type="ECO:0000256" key="1">
    <source>
        <dbReference type="ARBA" id="ARBA00022679"/>
    </source>
</evidence>
<reference evidence="2 3" key="1">
    <citation type="submission" date="2018-08" db="EMBL/GenBank/DDBJ databases">
        <title>A genome reference for cultivated species of the human gut microbiota.</title>
        <authorList>
            <person name="Zou Y."/>
            <person name="Xue W."/>
            <person name="Luo G."/>
        </authorList>
    </citation>
    <scope>NUCLEOTIDE SEQUENCE [LARGE SCALE GENOMIC DNA]</scope>
    <source>
        <strain evidence="2 3">TF08-14</strain>
    </source>
</reference>
<dbReference type="PANTHER" id="PTHR32385:SF15">
    <property type="entry name" value="INOSITOL PHOSPHOCERAMIDE MANNOSYLTRANSFERASE 1"/>
    <property type="match status" value="1"/>
</dbReference>
<dbReference type="InterPro" id="IPR029044">
    <property type="entry name" value="Nucleotide-diphossugar_trans"/>
</dbReference>
<dbReference type="EMBL" id="QSRJ01000002">
    <property type="protein sequence ID" value="RGL11742.1"/>
    <property type="molecule type" value="Genomic_DNA"/>
</dbReference>
<comment type="caution">
    <text evidence="2">The sequence shown here is derived from an EMBL/GenBank/DDBJ whole genome shotgun (WGS) entry which is preliminary data.</text>
</comment>
<organism evidence="2 3">
    <name type="scientific">Collinsella tanakaei</name>
    <dbReference type="NCBI Taxonomy" id="626935"/>
    <lineage>
        <taxon>Bacteria</taxon>
        <taxon>Bacillati</taxon>
        <taxon>Actinomycetota</taxon>
        <taxon>Coriobacteriia</taxon>
        <taxon>Coriobacteriales</taxon>
        <taxon>Coriobacteriaceae</taxon>
        <taxon>Collinsella</taxon>
    </lineage>
</organism>
<dbReference type="GO" id="GO:0051999">
    <property type="term" value="P:mannosyl-inositol phosphorylceramide biosynthetic process"/>
    <property type="evidence" value="ECO:0007669"/>
    <property type="project" value="TreeGrafter"/>
</dbReference>
<name>A0A3E4QX16_9ACTN</name>
<dbReference type="AlphaFoldDB" id="A0A3E4QX16"/>
<gene>
    <name evidence="2" type="ORF">DXC81_02490</name>
</gene>
<sequence>MTTDVIKEATIPKTIHYCWFGGNPLGPDEMACIESWKKYLPGYEIKLWNENNWDVDCCDYVREAYSAKKWAFVSDYARLDIINRYGGIYFDTDVEVVNAIDDILEHGPFLGMETMGLDGGLGTVNPGLGFASCPNDPLLDEVLAEYAGEHFIKSDGSYNEKTIVDRTTEIVNRYARIFPDGFWHANGFTVYPAEYFNPKDYLTGSIVLTDNTRCIHHFSMSWFTPRRKYKHTVYLSLLSKGVPGRIANYIAVFFATVKFKSFH</sequence>
<dbReference type="PANTHER" id="PTHR32385">
    <property type="entry name" value="MANNOSYL PHOSPHORYLINOSITOL CERAMIDE SYNTHASE"/>
    <property type="match status" value="1"/>
</dbReference>